<dbReference type="AlphaFoldDB" id="A0ABD3EML4"/>
<accession>A0ABD3EML4</accession>
<evidence type="ECO:0000313" key="3">
    <source>
        <dbReference type="Proteomes" id="UP001632038"/>
    </source>
</evidence>
<dbReference type="EMBL" id="JAVIJP010000005">
    <property type="protein sequence ID" value="KAL3654304.1"/>
    <property type="molecule type" value="Genomic_DNA"/>
</dbReference>
<proteinExistence type="predicted"/>
<name>A0ABD3EML4_9LAMI</name>
<comment type="caution">
    <text evidence="2">The sequence shown here is derived from an EMBL/GenBank/DDBJ whole genome shotgun (WGS) entry which is preliminary data.</text>
</comment>
<keyword evidence="3" id="KW-1185">Reference proteome</keyword>
<feature type="region of interest" description="Disordered" evidence="1">
    <location>
        <begin position="1"/>
        <end position="48"/>
    </location>
</feature>
<protein>
    <submittedName>
        <fullName evidence="2">Uncharacterized protein</fullName>
    </submittedName>
</protein>
<dbReference type="Proteomes" id="UP001632038">
    <property type="component" value="Unassembled WGS sequence"/>
</dbReference>
<sequence length="485" mass="53008">MDYGGAHNGHLKAKPANSKQKHVKFKFQHGSAENQDSPDTISSSSSDSFSDDYFQVNHKILPKFRVQNNSKPPLSTGPPKSLFYENDNIDLSSEALYRIEESINGGSPGSTSRFSDITHESLMPQFSPTQSPPMQLMDKTGGFDPTRIPPSVFSKCSTPTEWSAASNDSLFSIRIGDGSFSRDRVSCEVLKPKELSERRSVEGELIRFGPIPSPTFKGIEPYFDIEETISANPEEIRILDERMDDGPMKGSVNKNHIDMVKSEICVQHFVKPKRNLLACVNGRAALLNGVFGRAALEFTQAAVASVQNYRVAAVSVRIGRVAAVSVRIGRVAAVSVRIGRVAAVSVRIGRVAAVSVRIGRAAVVSARLGHVASVLPGRVVSVLPGRALSVRRGRVVSAHLARVLSAHLGLGVSANARIVRGLVVIVGTRNEKRLLMILQPFRQMREQRIQKAPQRHHRTKERAHAFRVRLHILAVHAGLAHAAVD</sequence>
<gene>
    <name evidence="2" type="ORF">CASFOL_003985</name>
</gene>
<evidence type="ECO:0000256" key="1">
    <source>
        <dbReference type="SAM" id="MobiDB-lite"/>
    </source>
</evidence>
<evidence type="ECO:0000313" key="2">
    <source>
        <dbReference type="EMBL" id="KAL3654304.1"/>
    </source>
</evidence>
<organism evidence="2 3">
    <name type="scientific">Castilleja foliolosa</name>
    <dbReference type="NCBI Taxonomy" id="1961234"/>
    <lineage>
        <taxon>Eukaryota</taxon>
        <taxon>Viridiplantae</taxon>
        <taxon>Streptophyta</taxon>
        <taxon>Embryophyta</taxon>
        <taxon>Tracheophyta</taxon>
        <taxon>Spermatophyta</taxon>
        <taxon>Magnoliopsida</taxon>
        <taxon>eudicotyledons</taxon>
        <taxon>Gunneridae</taxon>
        <taxon>Pentapetalae</taxon>
        <taxon>asterids</taxon>
        <taxon>lamiids</taxon>
        <taxon>Lamiales</taxon>
        <taxon>Orobanchaceae</taxon>
        <taxon>Pedicularideae</taxon>
        <taxon>Castillejinae</taxon>
        <taxon>Castilleja</taxon>
    </lineage>
</organism>
<feature type="compositionally biased region" description="Low complexity" evidence="1">
    <location>
        <begin position="37"/>
        <end position="48"/>
    </location>
</feature>
<reference evidence="3" key="1">
    <citation type="journal article" date="2024" name="IScience">
        <title>Strigolactones Initiate the Formation of Haustorium-like Structures in Castilleja.</title>
        <authorList>
            <person name="Buerger M."/>
            <person name="Peterson D."/>
            <person name="Chory J."/>
        </authorList>
    </citation>
    <scope>NUCLEOTIDE SEQUENCE [LARGE SCALE GENOMIC DNA]</scope>
</reference>
<feature type="compositionally biased region" description="Basic residues" evidence="1">
    <location>
        <begin position="9"/>
        <end position="27"/>
    </location>
</feature>
<dbReference type="PANTHER" id="PTHR33673">
    <property type="entry name" value="SUPPRESSOR SRP40-LIKE PROTEIN"/>
    <property type="match status" value="1"/>
</dbReference>
<dbReference type="PANTHER" id="PTHR33673:SF3">
    <property type="entry name" value="SUPPRESSOR SRP40-LIKE PROTEIN"/>
    <property type="match status" value="1"/>
</dbReference>